<dbReference type="EnsemblMetazoa" id="XM_022816367">
    <property type="protein sequence ID" value="XP_022672102"/>
    <property type="gene ID" value="LOC111254929"/>
</dbReference>
<dbReference type="RefSeq" id="XP_022672099.1">
    <property type="nucleotide sequence ID" value="XM_022816364.1"/>
</dbReference>
<evidence type="ECO:0000256" key="1">
    <source>
        <dbReference type="ARBA" id="ARBA00004123"/>
    </source>
</evidence>
<dbReference type="RefSeq" id="XP_022672102.1">
    <property type="nucleotide sequence ID" value="XM_022816367.1"/>
</dbReference>
<dbReference type="KEGG" id="vde:111254929"/>
<comment type="subcellular location">
    <subcellularLocation>
        <location evidence="4">Cytoplasm</location>
        <location evidence="4">Cytoskeleton</location>
        <location evidence="4">Spindle</location>
    </subcellularLocation>
    <subcellularLocation>
        <location evidence="1 4">Nucleus</location>
    </subcellularLocation>
</comment>
<sequence length="996" mass="110452">MVSDAGDASGVPQVKSEAIRLARAIKGCSTSLLDVVETMGPALNSEKLLERTEALDTLAQLLKELPAGLLTEAEISLLLGYFVAQLKGHHPETARIAMRALHTMFVRYKISSGDAVRFVEGFFNEVALVDLTRDDKMILYRIFQRVLSNDAQRYLDAVGKQMSSAVMPGFLQLIELETDPQCLLICFDMFQTVVKNIPLGVYVDDMFEYPAGYFPIDFQGSPDRHGGVTRTQLQESLEACLLAHSSFSQHVIKLCLEKISSDVRQAQIDALKLLRRAVEQYECSVCYKYFEAIWPLLRKLYVAHREDSQLEEGILRLTAVLAQKLGDGEDGDAKLEQFANIIWKDFEDREAFLECSGWRFVVAFAGGSSRSLNKILPKAFAKVTRMIADENQISSSLLDASCAMLQVFIGLHKSADESKVLKVSFGTTILPAIEMLVGQACTLLLEPSCSKHLVKLIGLIEVALTIEDALNKSQLDAIRRFIELCIVQKSLKSSPTAAVSSVILKRFVAACSTFFGQSFTADLLLLAKQYRCVWLLASLIQRGDGPSNNAKDICFELFSIGGSEAFAAIREIVLSYPAETTSNVLEKLLSIQELSRKDVEEYEDLLTVAIREASTHYGQSAIQSILVGLQRQLSASSNAALNMPLLQLRVVLSNCPCCCLTEQLGSELVGTLLKLAPTIKTHSEENLERVLEGDPNRSEPLNTSPSVFEDSTNLIWRCVALLANKHIENSETEWAVISGVLERCTADDDEASMITKTQCNDTRKQSGTDTLKIVYLAKGLLLRGHRRCEEALSMALKNASQSIDGAKNFAIISRPEPKIFPREGHCAVRLLYPQRLLTFAVPRLIELFHNGNDAERLNISVAILSTIQHVSADIAEPYLSKLGTVILWCLSQPSFPPESSQGLVQCLRQSLSQLKLSVGHLLPALLRWSQRPASMNLRIEAMGCLLDLRSYFQVHELLPYKRTVLREMPVGDRKRLVRKAASTTALAWHMLGEASK</sequence>
<feature type="domain" description="MMS19 N-terminal" evidence="6">
    <location>
        <begin position="36"/>
        <end position="299"/>
    </location>
</feature>
<dbReference type="GeneID" id="111254929"/>
<keyword evidence="4" id="KW-0206">Cytoskeleton</keyword>
<dbReference type="InterPro" id="IPR024687">
    <property type="entry name" value="MMS19_C"/>
</dbReference>
<dbReference type="PANTHER" id="PTHR12891">
    <property type="entry name" value="DNA REPAIR/TRANSCRIPTION PROTEIN MET18/MMS19"/>
    <property type="match status" value="1"/>
</dbReference>
<keyword evidence="4" id="KW-0234">DNA repair</keyword>
<dbReference type="InterPro" id="IPR039920">
    <property type="entry name" value="MMS19"/>
</dbReference>
<keyword evidence="4" id="KW-0227">DNA damage</keyword>
<dbReference type="InterPro" id="IPR016024">
    <property type="entry name" value="ARM-type_fold"/>
</dbReference>
<name>A0A7M7KUC7_VARDE</name>
<dbReference type="RefSeq" id="XP_022672100.1">
    <property type="nucleotide sequence ID" value="XM_022816365.1"/>
</dbReference>
<comment type="function">
    <text evidence="4">Key component of the cytosolic iron-sulfur protein assembly (CIA) complex, a multiprotein complex that mediates the incorporation of iron-sulfur cluster into apoproteins specifically involved in DNA metabolism and genomic integrity. In the CIA complex, MMS19 acts as an adapter between early-acting CIA components and a subset of cellular target iron-sulfur proteins.</text>
</comment>
<evidence type="ECO:0000256" key="4">
    <source>
        <dbReference type="RuleBase" id="RU367072"/>
    </source>
</evidence>
<dbReference type="RefSeq" id="XP_022672098.1">
    <property type="nucleotide sequence ID" value="XM_022816363.1"/>
</dbReference>
<dbReference type="InterPro" id="IPR029240">
    <property type="entry name" value="MMS19_N"/>
</dbReference>
<organism evidence="7 8">
    <name type="scientific">Varroa destructor</name>
    <name type="common">Honeybee mite</name>
    <dbReference type="NCBI Taxonomy" id="109461"/>
    <lineage>
        <taxon>Eukaryota</taxon>
        <taxon>Metazoa</taxon>
        <taxon>Ecdysozoa</taxon>
        <taxon>Arthropoda</taxon>
        <taxon>Chelicerata</taxon>
        <taxon>Arachnida</taxon>
        <taxon>Acari</taxon>
        <taxon>Parasitiformes</taxon>
        <taxon>Mesostigmata</taxon>
        <taxon>Gamasina</taxon>
        <taxon>Dermanyssoidea</taxon>
        <taxon>Varroidae</taxon>
        <taxon>Varroa</taxon>
    </lineage>
</organism>
<evidence type="ECO:0000256" key="3">
    <source>
        <dbReference type="ARBA" id="ARBA00023242"/>
    </source>
</evidence>
<dbReference type="AlphaFoldDB" id="A0A7M7KUC7"/>
<dbReference type="GO" id="GO:0097361">
    <property type="term" value="C:cytosolic [4Fe-4S] assembly targeting complex"/>
    <property type="evidence" value="ECO:0007669"/>
    <property type="project" value="UniProtKB-UniRule"/>
</dbReference>
<protein>
    <recommendedName>
        <fullName evidence="4">MMS19 nucleotide excision repair protein</fullName>
    </recommendedName>
</protein>
<dbReference type="GO" id="GO:0005634">
    <property type="term" value="C:nucleus"/>
    <property type="evidence" value="ECO:0007669"/>
    <property type="project" value="UniProtKB-SubCell"/>
</dbReference>
<evidence type="ECO:0000313" key="7">
    <source>
        <dbReference type="EnsemblMetazoa" id="XP_022672100"/>
    </source>
</evidence>
<dbReference type="CTD" id="64210"/>
<evidence type="ECO:0000313" key="8">
    <source>
        <dbReference type="Proteomes" id="UP000594260"/>
    </source>
</evidence>
<keyword evidence="8" id="KW-1185">Reference proteome</keyword>
<dbReference type="GO" id="GO:0005819">
    <property type="term" value="C:spindle"/>
    <property type="evidence" value="ECO:0007669"/>
    <property type="project" value="UniProtKB-SubCell"/>
</dbReference>
<keyword evidence="2" id="KW-0677">Repeat</keyword>
<dbReference type="SUPFAM" id="SSF48371">
    <property type="entry name" value="ARM repeat"/>
    <property type="match status" value="1"/>
</dbReference>
<comment type="subunit">
    <text evidence="4">Component of the CIA complex.</text>
</comment>
<dbReference type="EnsemblMetazoa" id="XM_022816364">
    <property type="protein sequence ID" value="XP_022672099"/>
    <property type="gene ID" value="LOC111254929"/>
</dbReference>
<feature type="domain" description="MMS19 C-terminal" evidence="5">
    <location>
        <begin position="712"/>
        <end position="947"/>
    </location>
</feature>
<comment type="similarity">
    <text evidence="4">Belongs to the MET18/MMS19 family.</text>
</comment>
<dbReference type="PANTHER" id="PTHR12891:SF0">
    <property type="entry name" value="MMS19 NUCLEOTIDE EXCISION REPAIR PROTEIN HOMOLOG"/>
    <property type="match status" value="1"/>
</dbReference>
<dbReference type="Proteomes" id="UP000594260">
    <property type="component" value="Unplaced"/>
</dbReference>
<dbReference type="GO" id="GO:0016226">
    <property type="term" value="P:iron-sulfur cluster assembly"/>
    <property type="evidence" value="ECO:0007669"/>
    <property type="project" value="UniProtKB-UniRule"/>
</dbReference>
<dbReference type="InParanoid" id="A0A7M7KUC7"/>
<dbReference type="GO" id="GO:0006281">
    <property type="term" value="P:DNA repair"/>
    <property type="evidence" value="ECO:0007669"/>
    <property type="project" value="UniProtKB-UniRule"/>
</dbReference>
<proteinExistence type="inferred from homology"/>
<accession>A0A7M7KUC7</accession>
<dbReference type="GO" id="GO:0051604">
    <property type="term" value="P:protein maturation"/>
    <property type="evidence" value="ECO:0007669"/>
    <property type="project" value="UniProtKB-UniRule"/>
</dbReference>
<evidence type="ECO:0000256" key="2">
    <source>
        <dbReference type="ARBA" id="ARBA00022737"/>
    </source>
</evidence>
<dbReference type="Pfam" id="PF14500">
    <property type="entry name" value="MMS19_N"/>
    <property type="match status" value="1"/>
</dbReference>
<dbReference type="FunCoup" id="A0A7M7KUC7">
    <property type="interactions" value="1994"/>
</dbReference>
<evidence type="ECO:0000259" key="5">
    <source>
        <dbReference type="Pfam" id="PF12460"/>
    </source>
</evidence>
<keyword evidence="3 4" id="KW-0539">Nucleus</keyword>
<reference evidence="7" key="1">
    <citation type="submission" date="2021-01" db="UniProtKB">
        <authorList>
            <consortium name="EnsemblMetazoa"/>
        </authorList>
    </citation>
    <scope>IDENTIFICATION</scope>
</reference>
<dbReference type="Pfam" id="PF12460">
    <property type="entry name" value="MMS19_C"/>
    <property type="match status" value="1"/>
</dbReference>
<evidence type="ECO:0000259" key="6">
    <source>
        <dbReference type="Pfam" id="PF14500"/>
    </source>
</evidence>
<keyword evidence="4" id="KW-0963">Cytoplasm</keyword>
<dbReference type="OrthoDB" id="342900at2759"/>
<dbReference type="EnsemblMetazoa" id="XM_022816363">
    <property type="protein sequence ID" value="XP_022672098"/>
    <property type="gene ID" value="LOC111254929"/>
</dbReference>
<dbReference type="EnsemblMetazoa" id="XM_022816365">
    <property type="protein sequence ID" value="XP_022672100"/>
    <property type="gene ID" value="LOC111254929"/>
</dbReference>